<feature type="region of interest" description="Disordered" evidence="4">
    <location>
        <begin position="53"/>
        <end position="75"/>
    </location>
</feature>
<reference evidence="6" key="2">
    <citation type="submission" date="2021-02" db="EMBL/GenBank/DDBJ databases">
        <title>Aspergillus puulaauensis MK2 genome sequence.</title>
        <authorList>
            <person name="Futagami T."/>
            <person name="Mori K."/>
            <person name="Kadooka C."/>
            <person name="Tanaka T."/>
        </authorList>
    </citation>
    <scope>NUCLEOTIDE SEQUENCE</scope>
    <source>
        <strain evidence="6">MK2</strain>
    </source>
</reference>
<dbReference type="GO" id="GO:0006364">
    <property type="term" value="P:rRNA processing"/>
    <property type="evidence" value="ECO:0007669"/>
    <property type="project" value="TreeGrafter"/>
</dbReference>
<dbReference type="Pfam" id="PF00929">
    <property type="entry name" value="RNase_T"/>
    <property type="match status" value="1"/>
</dbReference>
<keyword evidence="3" id="KW-0269">Exonuclease</keyword>
<dbReference type="InterPro" id="IPR012337">
    <property type="entry name" value="RNaseH-like_sf"/>
</dbReference>
<accession>A0A7R7XN37</accession>
<gene>
    <name evidence="6" type="ORF">APUU_40442S</name>
</gene>
<dbReference type="GO" id="GO:0004527">
    <property type="term" value="F:exonuclease activity"/>
    <property type="evidence" value="ECO:0007669"/>
    <property type="project" value="UniProtKB-KW"/>
</dbReference>
<sequence>MTFKCMKCKSKTFNSAEALAAHQAALGHGQEGYEHCERLNDGNLTIINRYYTSSKNSTSGDKHRGHRPARHRDPGVRLDLATHKRTFTVLSKEEHGFLHDKLLAACHLSARLQAQGYRLTVEPPEKKPRKDRPPKEKSPKDKDAEVKIQEVKQLDAKLPQNKPPDKKTSTNSSKSSNDKPKEPIFFFHTPQSVPRRSFQTRKAIALDCEMVEVMGGQDEVAFFSAVDFLTGEVLIHKYVQPTKRVVHWRTQVSGITPMAMNAAARAGQALLGWKSAQQALWKYADADTVLIGHCLNNDLKVLRIIHPKIVDSAILSSEAVFNLAPDVSLRRIWALKLVTKEFLNRAIQTGGKRGHDCLEDAYSARDVVIWCLRNPDKLMVWAQNARAEHEAKMEQLRKEREARAQEEKEKAEKEKAEKEKAEKEKAEKEKAEKETNEKMKESEILEKSGNANSSAKVVPLESCQVLDNPELPAEPGCLVS</sequence>
<dbReference type="OrthoDB" id="16516at2759"/>
<evidence type="ECO:0000313" key="6">
    <source>
        <dbReference type="EMBL" id="BCS23998.1"/>
    </source>
</evidence>
<evidence type="ECO:0000256" key="1">
    <source>
        <dbReference type="ARBA" id="ARBA00022722"/>
    </source>
</evidence>
<evidence type="ECO:0000256" key="3">
    <source>
        <dbReference type="ARBA" id="ARBA00022839"/>
    </source>
</evidence>
<dbReference type="KEGG" id="apuu:APUU_40442S"/>
<organism evidence="6 7">
    <name type="scientific">Aspergillus puulaauensis</name>
    <dbReference type="NCBI Taxonomy" id="1220207"/>
    <lineage>
        <taxon>Eukaryota</taxon>
        <taxon>Fungi</taxon>
        <taxon>Dikarya</taxon>
        <taxon>Ascomycota</taxon>
        <taxon>Pezizomycotina</taxon>
        <taxon>Eurotiomycetes</taxon>
        <taxon>Eurotiomycetidae</taxon>
        <taxon>Eurotiales</taxon>
        <taxon>Aspergillaceae</taxon>
        <taxon>Aspergillus</taxon>
    </lineage>
</organism>
<dbReference type="SUPFAM" id="SSF53098">
    <property type="entry name" value="Ribonuclease H-like"/>
    <property type="match status" value="1"/>
</dbReference>
<dbReference type="RefSeq" id="XP_041556192.1">
    <property type="nucleotide sequence ID" value="XM_041703514.1"/>
</dbReference>
<name>A0A7R7XN37_9EURO</name>
<feature type="domain" description="Exonuclease" evidence="5">
    <location>
        <begin position="202"/>
        <end position="377"/>
    </location>
</feature>
<evidence type="ECO:0000256" key="4">
    <source>
        <dbReference type="SAM" id="MobiDB-lite"/>
    </source>
</evidence>
<dbReference type="EMBL" id="AP024446">
    <property type="protein sequence ID" value="BCS23998.1"/>
    <property type="molecule type" value="Genomic_DNA"/>
</dbReference>
<protein>
    <recommendedName>
        <fullName evidence="5">Exonuclease domain-containing protein</fullName>
    </recommendedName>
</protein>
<keyword evidence="1" id="KW-0540">Nuclease</keyword>
<reference evidence="6" key="1">
    <citation type="submission" date="2021-01" db="EMBL/GenBank/DDBJ databases">
        <authorList>
            <consortium name="Aspergillus puulaauensis MK2 genome sequencing consortium"/>
            <person name="Kazuki M."/>
            <person name="Futagami T."/>
        </authorList>
    </citation>
    <scope>NUCLEOTIDE SEQUENCE</scope>
    <source>
        <strain evidence="6">MK2</strain>
    </source>
</reference>
<keyword evidence="7" id="KW-1185">Reference proteome</keyword>
<keyword evidence="2" id="KW-0378">Hydrolase</keyword>
<dbReference type="GO" id="GO:0000027">
    <property type="term" value="P:ribosomal large subunit assembly"/>
    <property type="evidence" value="ECO:0007669"/>
    <property type="project" value="TreeGrafter"/>
</dbReference>
<evidence type="ECO:0000313" key="7">
    <source>
        <dbReference type="Proteomes" id="UP000654913"/>
    </source>
</evidence>
<dbReference type="AlphaFoldDB" id="A0A7R7XN37"/>
<dbReference type="InterPro" id="IPR047021">
    <property type="entry name" value="REXO1/3/4-like"/>
</dbReference>
<dbReference type="PANTHER" id="PTHR12801:SF114">
    <property type="entry name" value="EXONUCLEASE, PUTATIVE (AFU_ORTHOLOGUE AFUA_7G00870)-RELATED"/>
    <property type="match status" value="1"/>
</dbReference>
<feature type="compositionally biased region" description="Basic and acidic residues" evidence="4">
    <location>
        <begin position="123"/>
        <end position="155"/>
    </location>
</feature>
<evidence type="ECO:0000259" key="5">
    <source>
        <dbReference type="SMART" id="SM00479"/>
    </source>
</evidence>
<dbReference type="GO" id="GO:0005634">
    <property type="term" value="C:nucleus"/>
    <property type="evidence" value="ECO:0007669"/>
    <property type="project" value="TreeGrafter"/>
</dbReference>
<dbReference type="InterPro" id="IPR013520">
    <property type="entry name" value="Ribonucl_H"/>
</dbReference>
<feature type="region of interest" description="Disordered" evidence="4">
    <location>
        <begin position="117"/>
        <end position="183"/>
    </location>
</feature>
<feature type="compositionally biased region" description="Basic and acidic residues" evidence="4">
    <location>
        <begin position="392"/>
        <end position="446"/>
    </location>
</feature>
<feature type="region of interest" description="Disordered" evidence="4">
    <location>
        <begin position="392"/>
        <end position="457"/>
    </location>
</feature>
<dbReference type="SMART" id="SM00479">
    <property type="entry name" value="EXOIII"/>
    <property type="match status" value="1"/>
</dbReference>
<dbReference type="Gene3D" id="3.30.420.10">
    <property type="entry name" value="Ribonuclease H-like superfamily/Ribonuclease H"/>
    <property type="match status" value="1"/>
</dbReference>
<dbReference type="GeneID" id="64974003"/>
<dbReference type="CDD" id="cd06137">
    <property type="entry name" value="DEDDh_RNase"/>
    <property type="match status" value="1"/>
</dbReference>
<evidence type="ECO:0000256" key="2">
    <source>
        <dbReference type="ARBA" id="ARBA00022801"/>
    </source>
</evidence>
<dbReference type="GO" id="GO:0003676">
    <property type="term" value="F:nucleic acid binding"/>
    <property type="evidence" value="ECO:0007669"/>
    <property type="project" value="InterPro"/>
</dbReference>
<proteinExistence type="predicted"/>
<dbReference type="PANTHER" id="PTHR12801">
    <property type="entry name" value="RNA EXONUCLEASE REXO1 / RECO3 FAMILY MEMBER-RELATED"/>
    <property type="match status" value="1"/>
</dbReference>
<dbReference type="Proteomes" id="UP000654913">
    <property type="component" value="Chromosome 4"/>
</dbReference>
<dbReference type="InterPro" id="IPR036397">
    <property type="entry name" value="RNaseH_sf"/>
</dbReference>